<organism evidence="6 7">
    <name type="scientific">Acipenser oxyrinchus oxyrinchus</name>
    <dbReference type="NCBI Taxonomy" id="40147"/>
    <lineage>
        <taxon>Eukaryota</taxon>
        <taxon>Metazoa</taxon>
        <taxon>Chordata</taxon>
        <taxon>Craniata</taxon>
        <taxon>Vertebrata</taxon>
        <taxon>Euteleostomi</taxon>
        <taxon>Actinopterygii</taxon>
        <taxon>Chondrostei</taxon>
        <taxon>Acipenseriformes</taxon>
        <taxon>Acipenseridae</taxon>
        <taxon>Acipenser</taxon>
    </lineage>
</organism>
<dbReference type="InterPro" id="IPR003599">
    <property type="entry name" value="Ig_sub"/>
</dbReference>
<feature type="transmembrane region" description="Helical" evidence="4">
    <location>
        <begin position="198"/>
        <end position="222"/>
    </location>
</feature>
<dbReference type="GO" id="GO:0005886">
    <property type="term" value="C:plasma membrane"/>
    <property type="evidence" value="ECO:0007669"/>
    <property type="project" value="TreeGrafter"/>
</dbReference>
<dbReference type="PANTHER" id="PTHR11860:SF111">
    <property type="entry name" value="IMMUNOGLOBULIN SUBTYPE DOMAIN-CONTAINING PROTEIN"/>
    <property type="match status" value="1"/>
</dbReference>
<dbReference type="Proteomes" id="UP001230051">
    <property type="component" value="Unassembled WGS sequence"/>
</dbReference>
<dbReference type="Gene3D" id="2.60.40.10">
    <property type="entry name" value="Immunoglobulins"/>
    <property type="match status" value="1"/>
</dbReference>
<evidence type="ECO:0000256" key="1">
    <source>
        <dbReference type="ARBA" id="ARBA00004370"/>
    </source>
</evidence>
<gene>
    <name evidence="6" type="primary">Cd300lf</name>
    <name evidence="6" type="ORF">AOXY_G4153</name>
</gene>
<accession>A0AAD8GG76</accession>
<protein>
    <submittedName>
        <fullName evidence="6">CMRF35-like molecule 8</fullName>
    </submittedName>
</protein>
<dbReference type="PANTHER" id="PTHR11860">
    <property type="entry name" value="POLYMERIC-IMMUNOGLOBULIN RECEPTOR"/>
    <property type="match status" value="1"/>
</dbReference>
<dbReference type="GO" id="GO:0004888">
    <property type="term" value="F:transmembrane signaling receptor activity"/>
    <property type="evidence" value="ECO:0007669"/>
    <property type="project" value="TreeGrafter"/>
</dbReference>
<dbReference type="Pfam" id="PF07686">
    <property type="entry name" value="V-set"/>
    <property type="match status" value="1"/>
</dbReference>
<keyword evidence="4" id="KW-1133">Transmembrane helix</keyword>
<evidence type="ECO:0000256" key="4">
    <source>
        <dbReference type="SAM" id="Phobius"/>
    </source>
</evidence>
<comment type="caution">
    <text evidence="6">The sequence shown here is derived from an EMBL/GenBank/DDBJ whole genome shotgun (WGS) entry which is preliminary data.</text>
</comment>
<dbReference type="InterPro" id="IPR036179">
    <property type="entry name" value="Ig-like_dom_sf"/>
</dbReference>
<evidence type="ECO:0000256" key="2">
    <source>
        <dbReference type="ARBA" id="ARBA00022692"/>
    </source>
</evidence>
<dbReference type="InterPro" id="IPR050671">
    <property type="entry name" value="CD300_family_receptors"/>
</dbReference>
<dbReference type="InterPro" id="IPR007110">
    <property type="entry name" value="Ig-like_dom"/>
</dbReference>
<dbReference type="InterPro" id="IPR013783">
    <property type="entry name" value="Ig-like_fold"/>
</dbReference>
<dbReference type="SMART" id="SM00409">
    <property type="entry name" value="IG"/>
    <property type="match status" value="1"/>
</dbReference>
<dbReference type="EMBL" id="JAGXEW010000003">
    <property type="protein sequence ID" value="KAK1173910.1"/>
    <property type="molecule type" value="Genomic_DNA"/>
</dbReference>
<evidence type="ECO:0000259" key="5">
    <source>
        <dbReference type="PROSITE" id="PS50835"/>
    </source>
</evidence>
<sequence length="327" mass="35949">MRRLEKNDTAWYWCAIKQEGNKEADQHFYLYLTVTEGTPGLSVTSNLITGSEGGSASVSCQYAQLYTKHVKYWCGGREWASCKTLARTDTPQTGGEKVSISDDNGNLPRFFTVTVRRLEKKDAGWYWCAVQIGGVDERIPLYLTVTDAIATKSKTTIHTSISMSTIDETRTQNTTAIAPNNTPGNTTSPFSDSGSTQVALMVAIGILVFFLIIAVICVIKYIQIKQGIVRKVSQQEDVDQRVDSPALTGQPAREEVTYTAVSFQKKKQTTRKEKPSQISGQVTTYATLEFQKRDSPTGDMGTVCNAQPSDTASALYAVLSALPDLHQ</sequence>
<evidence type="ECO:0000313" key="6">
    <source>
        <dbReference type="EMBL" id="KAK1173910.1"/>
    </source>
</evidence>
<feature type="domain" description="Ig-like" evidence="5">
    <location>
        <begin position="39"/>
        <end position="146"/>
    </location>
</feature>
<name>A0AAD8GG76_ACIOX</name>
<keyword evidence="7" id="KW-1185">Reference proteome</keyword>
<dbReference type="PROSITE" id="PS50835">
    <property type="entry name" value="IG_LIKE"/>
    <property type="match status" value="1"/>
</dbReference>
<dbReference type="InterPro" id="IPR013106">
    <property type="entry name" value="Ig_V-set"/>
</dbReference>
<comment type="subcellular location">
    <subcellularLocation>
        <location evidence="1">Membrane</location>
    </subcellularLocation>
</comment>
<evidence type="ECO:0000313" key="7">
    <source>
        <dbReference type="Proteomes" id="UP001230051"/>
    </source>
</evidence>
<proteinExistence type="predicted"/>
<dbReference type="SUPFAM" id="SSF48726">
    <property type="entry name" value="Immunoglobulin"/>
    <property type="match status" value="1"/>
</dbReference>
<keyword evidence="3 4" id="KW-0472">Membrane</keyword>
<keyword evidence="2 4" id="KW-0812">Transmembrane</keyword>
<dbReference type="AlphaFoldDB" id="A0AAD8GG76"/>
<evidence type="ECO:0000256" key="3">
    <source>
        <dbReference type="ARBA" id="ARBA00023136"/>
    </source>
</evidence>
<reference evidence="6" key="1">
    <citation type="submission" date="2022-02" db="EMBL/GenBank/DDBJ databases">
        <title>Atlantic sturgeon de novo genome assembly.</title>
        <authorList>
            <person name="Stock M."/>
            <person name="Klopp C."/>
            <person name="Guiguen Y."/>
            <person name="Cabau C."/>
            <person name="Parinello H."/>
            <person name="Santidrian Yebra-Pimentel E."/>
            <person name="Kuhl H."/>
            <person name="Dirks R.P."/>
            <person name="Guessner J."/>
            <person name="Wuertz S."/>
            <person name="Du K."/>
            <person name="Schartl M."/>
        </authorList>
    </citation>
    <scope>NUCLEOTIDE SEQUENCE</scope>
    <source>
        <strain evidence="6">STURGEONOMICS-FGT-2020</strain>
        <tissue evidence="6">Whole blood</tissue>
    </source>
</reference>